<comment type="caution">
    <text evidence="3">The sequence shown here is derived from an EMBL/GenBank/DDBJ whole genome shotgun (WGS) entry which is preliminary data.</text>
</comment>
<feature type="transmembrane region" description="Helical" evidence="1">
    <location>
        <begin position="72"/>
        <end position="93"/>
    </location>
</feature>
<dbReference type="InterPro" id="IPR003675">
    <property type="entry name" value="Rce1/LyrA-like_dom"/>
</dbReference>
<evidence type="ECO:0000313" key="4">
    <source>
        <dbReference type="Proteomes" id="UP000230033"/>
    </source>
</evidence>
<feature type="non-terminal residue" evidence="3">
    <location>
        <position position="205"/>
    </location>
</feature>
<dbReference type="AlphaFoldDB" id="A0A2H0WME7"/>
<dbReference type="Pfam" id="PF02517">
    <property type="entry name" value="Rce1-like"/>
    <property type="match status" value="1"/>
</dbReference>
<feature type="transmembrane region" description="Helical" evidence="1">
    <location>
        <begin position="173"/>
        <end position="191"/>
    </location>
</feature>
<reference evidence="4" key="1">
    <citation type="submission" date="2017-09" db="EMBL/GenBank/DDBJ databases">
        <title>Depth-based differentiation of microbial function through sediment-hosted aquifers and enrichment of novel symbionts in the deep terrestrial subsurface.</title>
        <authorList>
            <person name="Probst A.J."/>
            <person name="Ladd B."/>
            <person name="Jarett J.K."/>
            <person name="Geller-Mcgrath D.E."/>
            <person name="Sieber C.M.K."/>
            <person name="Emerson J.B."/>
            <person name="Anantharaman K."/>
            <person name="Thomas B.C."/>
            <person name="Malmstrom R."/>
            <person name="Stieglmeier M."/>
            <person name="Klingl A."/>
            <person name="Woyke T."/>
            <person name="Ryan C.M."/>
            <person name="Banfield J.F."/>
        </authorList>
    </citation>
    <scope>NUCLEOTIDE SEQUENCE [LARGE SCALE GENOMIC DNA]</scope>
</reference>
<proteinExistence type="predicted"/>
<evidence type="ECO:0000259" key="2">
    <source>
        <dbReference type="Pfam" id="PF02517"/>
    </source>
</evidence>
<keyword evidence="1" id="KW-1133">Transmembrane helix</keyword>
<dbReference type="PANTHER" id="PTHR39430:SF1">
    <property type="entry name" value="PROTEASE"/>
    <property type="match status" value="1"/>
</dbReference>
<feature type="transmembrane region" description="Helical" evidence="1">
    <location>
        <begin position="144"/>
        <end position="167"/>
    </location>
</feature>
<feature type="transmembrane region" description="Helical" evidence="1">
    <location>
        <begin position="32"/>
        <end position="51"/>
    </location>
</feature>
<feature type="transmembrane region" description="Helical" evidence="1">
    <location>
        <begin position="105"/>
        <end position="123"/>
    </location>
</feature>
<evidence type="ECO:0000313" key="3">
    <source>
        <dbReference type="EMBL" id="PIS13827.1"/>
    </source>
</evidence>
<feature type="transmembrane region" description="Helical" evidence="1">
    <location>
        <begin position="9"/>
        <end position="26"/>
    </location>
</feature>
<name>A0A2H0WME7_9BACT</name>
<accession>A0A2H0WME7</accession>
<feature type="domain" description="CAAX prenyl protease 2/Lysostaphin resistance protein A-like" evidence="2">
    <location>
        <begin position="109"/>
        <end position="205"/>
    </location>
</feature>
<organism evidence="3 4">
    <name type="scientific">Candidatus Shapirobacteria bacterium CG09_land_8_20_14_0_10_47_13</name>
    <dbReference type="NCBI Taxonomy" id="1974481"/>
    <lineage>
        <taxon>Bacteria</taxon>
        <taxon>Candidatus Shapironibacteriota</taxon>
    </lineage>
</organism>
<protein>
    <recommendedName>
        <fullName evidence="2">CAAX prenyl protease 2/Lysostaphin resistance protein A-like domain-containing protein</fullName>
    </recommendedName>
</protein>
<keyword evidence="1" id="KW-0812">Transmembrane</keyword>
<evidence type="ECO:0000256" key="1">
    <source>
        <dbReference type="SAM" id="Phobius"/>
    </source>
</evidence>
<keyword evidence="1" id="KW-0472">Membrane</keyword>
<dbReference type="Proteomes" id="UP000230033">
    <property type="component" value="Unassembled WGS sequence"/>
</dbReference>
<dbReference type="GO" id="GO:0080120">
    <property type="term" value="P:CAAX-box protein maturation"/>
    <property type="evidence" value="ECO:0007669"/>
    <property type="project" value="UniProtKB-ARBA"/>
</dbReference>
<dbReference type="GO" id="GO:0004175">
    <property type="term" value="F:endopeptidase activity"/>
    <property type="evidence" value="ECO:0007669"/>
    <property type="project" value="UniProtKB-ARBA"/>
</dbReference>
<dbReference type="PANTHER" id="PTHR39430">
    <property type="entry name" value="MEMBRANE-ASSOCIATED PROTEASE-RELATED"/>
    <property type="match status" value="1"/>
</dbReference>
<sequence>MRRYSLKHVLALFSFIFVVWTIFRYFPEPPAWVTELILKPLVWLAPTFWLVRKVERQPLSSLGFTTKKLFPSLYWGIGLGMIFALEGLLTNIFKYKGLNLIPLDYTPAFFLGTIGLSLATAFTEETVFRGYIFSRLRLLWKNEWLANIVASLLFALIHLPVGVFILGYTPGVMLSYLFLVFVFGLGASFVFSRTGNLASSILLHV</sequence>
<gene>
    <name evidence="3" type="ORF">COT65_02080</name>
</gene>
<dbReference type="EMBL" id="PEZJ01000026">
    <property type="protein sequence ID" value="PIS13827.1"/>
    <property type="molecule type" value="Genomic_DNA"/>
</dbReference>